<feature type="region of interest" description="Disordered" evidence="1">
    <location>
        <begin position="292"/>
        <end position="339"/>
    </location>
</feature>
<evidence type="ECO:0000313" key="2">
    <source>
        <dbReference type="Proteomes" id="UP000887572"/>
    </source>
</evidence>
<feature type="compositionally biased region" description="Acidic residues" evidence="1">
    <location>
        <begin position="327"/>
        <end position="339"/>
    </location>
</feature>
<reference evidence="3" key="1">
    <citation type="submission" date="2022-11" db="UniProtKB">
        <authorList>
            <consortium name="WormBaseParasite"/>
        </authorList>
    </citation>
    <scope>IDENTIFICATION</scope>
</reference>
<evidence type="ECO:0000256" key="1">
    <source>
        <dbReference type="SAM" id="MobiDB-lite"/>
    </source>
</evidence>
<proteinExistence type="predicted"/>
<keyword evidence="2" id="KW-1185">Reference proteome</keyword>
<dbReference type="AlphaFoldDB" id="A0A914I5E8"/>
<evidence type="ECO:0000313" key="3">
    <source>
        <dbReference type="WBParaSite" id="Gr19_v10_g7054.t1"/>
    </source>
</evidence>
<name>A0A914I5E8_GLORO</name>
<accession>A0A914I5E8</accession>
<feature type="compositionally biased region" description="Polar residues" evidence="1">
    <location>
        <begin position="297"/>
        <end position="306"/>
    </location>
</feature>
<dbReference type="Proteomes" id="UP000887572">
    <property type="component" value="Unplaced"/>
</dbReference>
<protein>
    <submittedName>
        <fullName evidence="3">UBX domain-containing protein</fullName>
    </submittedName>
</protein>
<dbReference type="WBParaSite" id="Gr19_v10_g7054.t1">
    <property type="protein sequence ID" value="Gr19_v10_g7054.t1"/>
    <property type="gene ID" value="Gr19_v10_g7054"/>
</dbReference>
<sequence>MSKRTHTEAVNSIHLKLIDVEGDAGEQQKKEKSKTIGIFPGSNYGETKRIQLGTDSTLPIDGSALSTIAIHGMQNWMDGIGTEVVQCLSKLAEQQGTDQKLRERRKYCLNFALSFAFRDEQEGTFGKNLSTLLAVPGLLHSVGAFSYSEGGNLAEFLARFPQLLAEPNFPERYDVHVYCENDTLVEDYFADVKHWVIEMNKPLVQKEAKKTVRQCRLKFVIDRADTAEEMLKLFKEDFDKANNATTDGRTFVVRIDCPGFSLDEFCVNNDKTGEVLALAFKCAQVLKADNDDEEMTNDNGEMTSDRTAAPEGKKSRCAGESKKNGEAEDEAEDDDGEESVVEWKTYQLVRCPPAELEQLSAIEVPFLNRSLSIIY</sequence>
<organism evidence="2 3">
    <name type="scientific">Globodera rostochiensis</name>
    <name type="common">Golden nematode worm</name>
    <name type="synonym">Heterodera rostochiensis</name>
    <dbReference type="NCBI Taxonomy" id="31243"/>
    <lineage>
        <taxon>Eukaryota</taxon>
        <taxon>Metazoa</taxon>
        <taxon>Ecdysozoa</taxon>
        <taxon>Nematoda</taxon>
        <taxon>Chromadorea</taxon>
        <taxon>Rhabditida</taxon>
        <taxon>Tylenchina</taxon>
        <taxon>Tylenchomorpha</taxon>
        <taxon>Tylenchoidea</taxon>
        <taxon>Heteroderidae</taxon>
        <taxon>Heteroderinae</taxon>
        <taxon>Globodera</taxon>
    </lineage>
</organism>
<feature type="compositionally biased region" description="Basic and acidic residues" evidence="1">
    <location>
        <begin position="311"/>
        <end position="326"/>
    </location>
</feature>